<dbReference type="CDD" id="cd05401">
    <property type="entry name" value="NT_GlnE_GlnD_like"/>
    <property type="match status" value="1"/>
</dbReference>
<evidence type="ECO:0000256" key="6">
    <source>
        <dbReference type="ARBA" id="ARBA00023268"/>
    </source>
</evidence>
<keyword evidence="5" id="KW-0460">Magnesium</keyword>
<dbReference type="PIRSF" id="PIRSF006288">
    <property type="entry name" value="PII_uridyltransf"/>
    <property type="match status" value="1"/>
</dbReference>
<dbReference type="InterPro" id="IPR006674">
    <property type="entry name" value="HD_domain"/>
</dbReference>
<dbReference type="PANTHER" id="PTHR47320">
    <property type="entry name" value="BIFUNCTIONAL URIDYLYLTRANSFERASE/URIDYLYL-REMOVING ENZYME"/>
    <property type="match status" value="1"/>
</dbReference>
<dbReference type="EC" id="2.7.7.59" evidence="9"/>
<dbReference type="SUPFAM" id="SSF81593">
    <property type="entry name" value="Nucleotidyltransferase substrate binding subunit/domain"/>
    <property type="match status" value="1"/>
</dbReference>
<dbReference type="CDD" id="cd04899">
    <property type="entry name" value="ACT_ACR-UUR-like_2"/>
    <property type="match status" value="1"/>
</dbReference>
<keyword evidence="2 9" id="KW-0548">Nucleotidyltransferase</keyword>
<organism evidence="9">
    <name type="scientific">hydrothermal vent metagenome</name>
    <dbReference type="NCBI Taxonomy" id="652676"/>
    <lineage>
        <taxon>unclassified sequences</taxon>
        <taxon>metagenomes</taxon>
        <taxon>ecological metagenomes</taxon>
    </lineage>
</organism>
<evidence type="ECO:0000256" key="4">
    <source>
        <dbReference type="ARBA" id="ARBA00022801"/>
    </source>
</evidence>
<dbReference type="AlphaFoldDB" id="A0A3B0YKL9"/>
<sequence length="902" mass="103529">MMSPEDGALLSIARLPTDVLVDGIDLDALNQAFEGDTPSLADCRAFLKTSTEHFMTRFDEGADIEDLIFARSWLVDQVLIRCWQAKLSALEGALVAVGGYGRAELLPGSDVDIMVLLAQTEDKKTAEALESFLMMLWDIGLEVGHSVRTLEDCQEQALADITVATNLMEARLMCGNEALFDDMRRLTGPDHVWPDREFFAAKLEEQRVRYEKFDDAVYNLEPNVKEGPGGLRDAQMIGWVFKRHFGTEYLGELVEREDITPGEYETLMQGQRFLWKVRFGLHQITGRREDRLLFDHQRTLAEQFGYTDHEHKLAVEWFMKDYYIAIQALSRLNEMLLQLLQEIILYEDDQSKATTLNRRFQVRKGFLEVTGNGVFKRYPFALLELFLLMQQHDEIRGVRASTIRLVRDSLHLIDDKFREDIRSRSLFMEIFRQPQGLTHELRRMNRYGVLAAYYPAFAHIVGQMQHDLFHAYTVDEHTLFVVRNLRRFSVPEMAHEFPLCSRISGEIPKPELLYLAGFFHDIAKGRGGHHAELGADDAYAFLQQHGLSDYDCKLVSWLVRNHLLMSNVAQRRDITDPDVIHDFATRIGDRTRLNYLYLLTVADIRGTSPSLWNSWKDALFRDLYNATRQALRRGLENPQLRDELIRDIKNKAGNKLSGHNFSAQQIDALWQDFPEDYFLRHSIDELVWHAKVILEAGNMDGVRVDLWPASERGGSALFLYTPMIDRLFNRTTALIDQMGLTITDARIITSKRGYAVNTYLLLNSAAEPVLDAFDGEELVALMEHELLSRDESTATTSRLAPRRIRQFHVNTRVIFHADDSQQRTIVELFTTDYPGLLSRVGQVFYEQDVDLHNAKIATFGSRAEDVFYVTGKDNKPLNETAMQSLHEALIKTLDDTESPPDS</sequence>
<dbReference type="CDD" id="cd04900">
    <property type="entry name" value="ACT_UUR-like_1"/>
    <property type="match status" value="1"/>
</dbReference>
<keyword evidence="1 9" id="KW-0808">Transferase</keyword>
<evidence type="ECO:0000256" key="5">
    <source>
        <dbReference type="ARBA" id="ARBA00022842"/>
    </source>
</evidence>
<dbReference type="Pfam" id="PF08335">
    <property type="entry name" value="GlnD_UR_UTase"/>
    <property type="match status" value="1"/>
</dbReference>
<dbReference type="SUPFAM" id="SSF109604">
    <property type="entry name" value="HD-domain/PDEase-like"/>
    <property type="match status" value="1"/>
</dbReference>
<evidence type="ECO:0000256" key="2">
    <source>
        <dbReference type="ARBA" id="ARBA00022695"/>
    </source>
</evidence>
<accession>A0A3B0YKL9</accession>
<keyword evidence="3" id="KW-0677">Repeat</keyword>
<dbReference type="CDD" id="cd00077">
    <property type="entry name" value="HDc"/>
    <property type="match status" value="1"/>
</dbReference>
<dbReference type="PANTHER" id="PTHR47320:SF1">
    <property type="entry name" value="BIFUNCTIONAL URIDYLYLTRANSFERASE_URIDYLYL-REMOVING ENZYME"/>
    <property type="match status" value="1"/>
</dbReference>
<dbReference type="Pfam" id="PF01966">
    <property type="entry name" value="HD"/>
    <property type="match status" value="1"/>
</dbReference>
<dbReference type="InterPro" id="IPR010043">
    <property type="entry name" value="UTase/UR"/>
</dbReference>
<feature type="domain" description="ACT" evidence="7">
    <location>
        <begin position="825"/>
        <end position="902"/>
    </location>
</feature>
<evidence type="ECO:0000256" key="3">
    <source>
        <dbReference type="ARBA" id="ARBA00022737"/>
    </source>
</evidence>
<dbReference type="SMART" id="SM00471">
    <property type="entry name" value="HDc"/>
    <property type="match status" value="1"/>
</dbReference>
<feature type="domain" description="HD" evidence="8">
    <location>
        <begin position="474"/>
        <end position="596"/>
    </location>
</feature>
<evidence type="ECO:0000313" key="9">
    <source>
        <dbReference type="EMBL" id="VAW76087.1"/>
    </source>
</evidence>
<keyword evidence="6" id="KW-0511">Multifunctional enzyme</keyword>
<dbReference type="NCBIfam" id="TIGR01693">
    <property type="entry name" value="UTase_glnD"/>
    <property type="match status" value="1"/>
</dbReference>
<dbReference type="InterPro" id="IPR043519">
    <property type="entry name" value="NT_sf"/>
</dbReference>
<dbReference type="PROSITE" id="PS51671">
    <property type="entry name" value="ACT"/>
    <property type="match status" value="2"/>
</dbReference>
<evidence type="ECO:0000259" key="7">
    <source>
        <dbReference type="PROSITE" id="PS51671"/>
    </source>
</evidence>
<protein>
    <submittedName>
        <fullName evidence="9">[Protein-PII] uridylyltransferase / [Protein-PII]-UMP uridylyl-removing enzyme</fullName>
        <ecNumber evidence="9">2.7.7.59</ecNumber>
    </submittedName>
</protein>
<dbReference type="SUPFAM" id="SSF81301">
    <property type="entry name" value="Nucleotidyltransferase"/>
    <property type="match status" value="1"/>
</dbReference>
<dbReference type="FunFam" id="1.10.3090.10:FF:000005">
    <property type="entry name" value="Bifunctional uridylyltransferase/uridylyl-removing enzyme"/>
    <property type="match status" value="1"/>
</dbReference>
<evidence type="ECO:0000259" key="8">
    <source>
        <dbReference type="PROSITE" id="PS51831"/>
    </source>
</evidence>
<dbReference type="InterPro" id="IPR003607">
    <property type="entry name" value="HD/PDEase_dom"/>
</dbReference>
<dbReference type="EMBL" id="UOFN01000055">
    <property type="protein sequence ID" value="VAW76087.1"/>
    <property type="molecule type" value="Genomic_DNA"/>
</dbReference>
<gene>
    <name evidence="9" type="ORF">MNBD_GAMMA15-1630</name>
</gene>
<feature type="domain" description="ACT" evidence="7">
    <location>
        <begin position="716"/>
        <end position="802"/>
    </location>
</feature>
<dbReference type="HAMAP" id="MF_00277">
    <property type="entry name" value="PII_uridylyl_transf"/>
    <property type="match status" value="1"/>
</dbReference>
<dbReference type="InterPro" id="IPR013546">
    <property type="entry name" value="PII_UdlTrfase/GS_AdlTrfase"/>
</dbReference>
<keyword evidence="4" id="KW-0378">Hydrolase</keyword>
<dbReference type="GO" id="GO:0008773">
    <property type="term" value="F:[protein-PII] uridylyltransferase activity"/>
    <property type="evidence" value="ECO:0007669"/>
    <property type="project" value="UniProtKB-EC"/>
</dbReference>
<dbReference type="InterPro" id="IPR002912">
    <property type="entry name" value="ACT_dom"/>
</dbReference>
<dbReference type="SUPFAM" id="SSF55021">
    <property type="entry name" value="ACT-like"/>
    <property type="match status" value="1"/>
</dbReference>
<reference evidence="9" key="1">
    <citation type="submission" date="2018-06" db="EMBL/GenBank/DDBJ databases">
        <authorList>
            <person name="Zhirakovskaya E."/>
        </authorList>
    </citation>
    <scope>NUCLEOTIDE SEQUENCE</scope>
</reference>
<dbReference type="Gene3D" id="1.10.3210.10">
    <property type="entry name" value="Hypothetical protein af1432"/>
    <property type="match status" value="1"/>
</dbReference>
<dbReference type="GO" id="GO:0016787">
    <property type="term" value="F:hydrolase activity"/>
    <property type="evidence" value="ECO:0007669"/>
    <property type="project" value="UniProtKB-KW"/>
</dbReference>
<dbReference type="PROSITE" id="PS51831">
    <property type="entry name" value="HD"/>
    <property type="match status" value="1"/>
</dbReference>
<proteinExistence type="inferred from homology"/>
<dbReference type="InterPro" id="IPR045865">
    <property type="entry name" value="ACT-like_dom_sf"/>
</dbReference>
<name>A0A3B0YKL9_9ZZZZ</name>
<evidence type="ECO:0000256" key="1">
    <source>
        <dbReference type="ARBA" id="ARBA00022679"/>
    </source>
</evidence>